<evidence type="ECO:0000259" key="1">
    <source>
        <dbReference type="Pfam" id="PF19778"/>
    </source>
</evidence>
<gene>
    <name evidence="2" type="ORF">Hs30E_13690</name>
</gene>
<feature type="domain" description="Type III restriction enzyme C-terminal endonuclease" evidence="1">
    <location>
        <begin position="27"/>
        <end position="125"/>
    </location>
</feature>
<dbReference type="EMBL" id="BLLI01000040">
    <property type="protein sequence ID" value="GFH42818.1"/>
    <property type="molecule type" value="Genomic_DNA"/>
</dbReference>
<comment type="caution">
    <text evidence="2">The sequence shown here is derived from an EMBL/GenBank/DDBJ whole genome shotgun (WGS) entry which is preliminary data.</text>
</comment>
<sequence length="155" mass="17366">MENGQFIDEMAQGSLGTIAVETGPDSRNLFEKVFVDSKDPEGEIAKIVPNEEIKVFGKIPRRVIQVPTYTGGTTTPDFVYATKNDLFLLVEAKSSSLRDTEKIAVKAQKELFDEFEDVRCSKVTKKEEVLELLKRLMNHNVSDSLDDRGGVKKLL</sequence>
<keyword evidence="3" id="KW-1185">Reference proteome</keyword>
<protein>
    <recommendedName>
        <fullName evidence="1">Type III restriction enzyme C-terminal endonuclease domain-containing protein</fullName>
    </recommendedName>
</protein>
<dbReference type="InterPro" id="IPR045572">
    <property type="entry name" value="RE_endonuc_C"/>
</dbReference>
<dbReference type="GO" id="GO:0015668">
    <property type="term" value="F:type III site-specific deoxyribonuclease activity"/>
    <property type="evidence" value="ECO:0007669"/>
    <property type="project" value="InterPro"/>
</dbReference>
<evidence type="ECO:0000313" key="2">
    <source>
        <dbReference type="EMBL" id="GFH42818.1"/>
    </source>
</evidence>
<organism evidence="2 3">
    <name type="scientific">Pseudolactococcus hodotermopsidis</name>
    <dbReference type="NCBI Taxonomy" id="2709157"/>
    <lineage>
        <taxon>Bacteria</taxon>
        <taxon>Bacillati</taxon>
        <taxon>Bacillota</taxon>
        <taxon>Bacilli</taxon>
        <taxon>Lactobacillales</taxon>
        <taxon>Streptococcaceae</taxon>
        <taxon>Pseudolactococcus</taxon>
    </lineage>
</organism>
<accession>A0A6A0BER1</accession>
<dbReference type="Proteomes" id="UP000480303">
    <property type="component" value="Unassembled WGS sequence"/>
</dbReference>
<proteinExistence type="predicted"/>
<evidence type="ECO:0000313" key="3">
    <source>
        <dbReference type="Proteomes" id="UP000480303"/>
    </source>
</evidence>
<dbReference type="RefSeq" id="WP_172209162.1">
    <property type="nucleotide sequence ID" value="NZ_BLLI01000040.1"/>
</dbReference>
<dbReference type="Pfam" id="PF19778">
    <property type="entry name" value="RE_endonuc"/>
    <property type="match status" value="1"/>
</dbReference>
<reference evidence="2 3" key="1">
    <citation type="submission" date="2020-02" db="EMBL/GenBank/DDBJ databases">
        <title>Draft genome sequence of Lactococcus sp. Hs30E4-3.</title>
        <authorList>
            <person name="Noda S."/>
            <person name="Yuki M."/>
            <person name="Ohkuma M."/>
        </authorList>
    </citation>
    <scope>NUCLEOTIDE SEQUENCE [LARGE SCALE GENOMIC DNA]</scope>
    <source>
        <strain evidence="2 3">Hs30E4-3</strain>
    </source>
</reference>
<name>A0A6A0BER1_9LACT</name>
<dbReference type="AlphaFoldDB" id="A0A6A0BER1"/>